<protein>
    <submittedName>
        <fullName evidence="4">Uncharacterized protein</fullName>
    </submittedName>
</protein>
<evidence type="ECO:0000313" key="3">
    <source>
        <dbReference type="Proteomes" id="UP000887569"/>
    </source>
</evidence>
<evidence type="ECO:0000256" key="2">
    <source>
        <dbReference type="SAM" id="SignalP"/>
    </source>
</evidence>
<feature type="signal peptide" evidence="2">
    <location>
        <begin position="1"/>
        <end position="18"/>
    </location>
</feature>
<sequence length="115" mass="13288">FCILLFLIVFLPASPVSLRLLSFRNSEIRDLFHFSVHCPAFRAVRILNKFIRRVELLSGLQILSVRCAFPLYLFAMNLMAFLFVSGVRIGICTICRRLYVPLSVVRDYGLTKNIF</sequence>
<proteinExistence type="predicted"/>
<keyword evidence="1" id="KW-0812">Transmembrane</keyword>
<feature type="chain" id="PRO_5037503731" evidence="2">
    <location>
        <begin position="19"/>
        <end position="115"/>
    </location>
</feature>
<organism evidence="3 4">
    <name type="scientific">Parascaris univalens</name>
    <name type="common">Nematode worm</name>
    <dbReference type="NCBI Taxonomy" id="6257"/>
    <lineage>
        <taxon>Eukaryota</taxon>
        <taxon>Metazoa</taxon>
        <taxon>Ecdysozoa</taxon>
        <taxon>Nematoda</taxon>
        <taxon>Chromadorea</taxon>
        <taxon>Rhabditida</taxon>
        <taxon>Spirurina</taxon>
        <taxon>Ascaridomorpha</taxon>
        <taxon>Ascaridoidea</taxon>
        <taxon>Ascarididae</taxon>
        <taxon>Parascaris</taxon>
    </lineage>
</organism>
<dbReference type="Proteomes" id="UP000887569">
    <property type="component" value="Unplaced"/>
</dbReference>
<keyword evidence="2" id="KW-0732">Signal</keyword>
<evidence type="ECO:0000256" key="1">
    <source>
        <dbReference type="SAM" id="Phobius"/>
    </source>
</evidence>
<name>A0A915B129_PARUN</name>
<evidence type="ECO:0000313" key="4">
    <source>
        <dbReference type="WBParaSite" id="PgR021_g033_t01"/>
    </source>
</evidence>
<keyword evidence="3" id="KW-1185">Reference proteome</keyword>
<keyword evidence="1" id="KW-0472">Membrane</keyword>
<dbReference type="AlphaFoldDB" id="A0A915B129"/>
<feature type="transmembrane region" description="Helical" evidence="1">
    <location>
        <begin position="69"/>
        <end position="91"/>
    </location>
</feature>
<dbReference type="WBParaSite" id="PgR021_g033_t01">
    <property type="protein sequence ID" value="PgR021_g033_t01"/>
    <property type="gene ID" value="PgR021_g033"/>
</dbReference>
<reference evidence="4" key="1">
    <citation type="submission" date="2022-11" db="UniProtKB">
        <authorList>
            <consortium name="WormBaseParasite"/>
        </authorList>
    </citation>
    <scope>IDENTIFICATION</scope>
</reference>
<keyword evidence="1" id="KW-1133">Transmembrane helix</keyword>
<accession>A0A915B129</accession>